<keyword evidence="1" id="KW-0472">Membrane</keyword>
<dbReference type="EMBL" id="VCGU01000459">
    <property type="protein sequence ID" value="TRY61183.1"/>
    <property type="molecule type" value="Genomic_DNA"/>
</dbReference>
<dbReference type="AlphaFoldDB" id="A0A553N704"/>
<evidence type="ECO:0000313" key="2">
    <source>
        <dbReference type="EMBL" id="TRY61183.1"/>
    </source>
</evidence>
<name>A0A553N704_TIGCA</name>
<dbReference type="Proteomes" id="UP000318571">
    <property type="component" value="Chromosome 8"/>
</dbReference>
<organism evidence="2 3">
    <name type="scientific">Tigriopus californicus</name>
    <name type="common">Marine copepod</name>
    <dbReference type="NCBI Taxonomy" id="6832"/>
    <lineage>
        <taxon>Eukaryota</taxon>
        <taxon>Metazoa</taxon>
        <taxon>Ecdysozoa</taxon>
        <taxon>Arthropoda</taxon>
        <taxon>Crustacea</taxon>
        <taxon>Multicrustacea</taxon>
        <taxon>Hexanauplia</taxon>
        <taxon>Copepoda</taxon>
        <taxon>Harpacticoida</taxon>
        <taxon>Harpacticidae</taxon>
        <taxon>Tigriopus</taxon>
    </lineage>
</organism>
<feature type="transmembrane region" description="Helical" evidence="1">
    <location>
        <begin position="69"/>
        <end position="91"/>
    </location>
</feature>
<proteinExistence type="predicted"/>
<evidence type="ECO:0000313" key="3">
    <source>
        <dbReference type="Proteomes" id="UP000318571"/>
    </source>
</evidence>
<accession>A0A553N704</accession>
<comment type="caution">
    <text evidence="2">The sequence shown here is derived from an EMBL/GenBank/DDBJ whole genome shotgun (WGS) entry which is preliminary data.</text>
</comment>
<protein>
    <submittedName>
        <fullName evidence="2">Uncharacterized protein</fullName>
    </submittedName>
</protein>
<reference evidence="2 3" key="1">
    <citation type="journal article" date="2018" name="Nat. Ecol. Evol.">
        <title>Genomic signatures of mitonuclear coevolution across populations of Tigriopus californicus.</title>
        <authorList>
            <person name="Barreto F.S."/>
            <person name="Watson E.T."/>
            <person name="Lima T.G."/>
            <person name="Willett C.S."/>
            <person name="Edmands S."/>
            <person name="Li W."/>
            <person name="Burton R.S."/>
        </authorList>
    </citation>
    <scope>NUCLEOTIDE SEQUENCE [LARGE SCALE GENOMIC DNA]</scope>
    <source>
        <strain evidence="2 3">San Diego</strain>
    </source>
</reference>
<keyword evidence="1" id="KW-0812">Transmembrane</keyword>
<sequence length="172" mass="19406">MSFILGHFELLFGLGQDLLGGPILLGFGQVFHFALYQGLQFGVGLFQSPVAIRDHHETLLHDLNHLLDLGVVAAFFLHLLDFVLLLIGLLARFTTPVLIFKDFTRGSMIVRVVEGFWSRESGVGIHEHLDQSDSEGVVNAKGTSYKINRFLMRGLRQKDDQAQTQTPWMWAR</sequence>
<keyword evidence="1" id="KW-1133">Transmembrane helix</keyword>
<keyword evidence="3" id="KW-1185">Reference proteome</keyword>
<evidence type="ECO:0000256" key="1">
    <source>
        <dbReference type="SAM" id="Phobius"/>
    </source>
</evidence>
<gene>
    <name evidence="2" type="ORF">TCAL_17219</name>
</gene>